<dbReference type="InterPro" id="IPR023198">
    <property type="entry name" value="PGP-like_dom2"/>
</dbReference>
<dbReference type="SUPFAM" id="SSF56784">
    <property type="entry name" value="HAD-like"/>
    <property type="match status" value="1"/>
</dbReference>
<evidence type="ECO:0000313" key="6">
    <source>
        <dbReference type="Proteomes" id="UP000614424"/>
    </source>
</evidence>
<dbReference type="InterPro" id="IPR036412">
    <property type="entry name" value="HAD-like_sf"/>
</dbReference>
<dbReference type="InterPro" id="IPR041492">
    <property type="entry name" value="HAD_2"/>
</dbReference>
<dbReference type="PANTHER" id="PTHR43434:SF1">
    <property type="entry name" value="PHOSPHOGLYCOLATE PHOSPHATASE"/>
    <property type="match status" value="1"/>
</dbReference>
<gene>
    <name evidence="5" type="ORF">H8E41_07025</name>
</gene>
<dbReference type="PANTHER" id="PTHR43434">
    <property type="entry name" value="PHOSPHOGLYCOLATE PHOSPHATASE"/>
    <property type="match status" value="1"/>
</dbReference>
<dbReference type="EC" id="3.1.3.18" evidence="4"/>
<evidence type="ECO:0000256" key="1">
    <source>
        <dbReference type="ARBA" id="ARBA00000830"/>
    </source>
</evidence>
<reference evidence="5 6" key="1">
    <citation type="submission" date="2020-08" db="EMBL/GenBank/DDBJ databases">
        <title>Bridging the membrane lipid divide: bacteria of the FCB group superphylum have the potential to synthesize archaeal ether lipids.</title>
        <authorList>
            <person name="Villanueva L."/>
            <person name="Von Meijenfeldt F.A.B."/>
            <person name="Westbye A.B."/>
            <person name="Yadav S."/>
            <person name="Hopmans E.C."/>
            <person name="Dutilh B.E."/>
            <person name="Sinninghe Damste J.S."/>
        </authorList>
    </citation>
    <scope>NUCLEOTIDE SEQUENCE [LARGE SCALE GENOMIC DNA]</scope>
    <source>
        <strain evidence="5">NIOZ-UU47</strain>
    </source>
</reference>
<dbReference type="InterPro" id="IPR050155">
    <property type="entry name" value="HAD-like_hydrolase_sf"/>
</dbReference>
<dbReference type="EMBL" id="JACNJZ010000095">
    <property type="protein sequence ID" value="MBC8317643.1"/>
    <property type="molecule type" value="Genomic_DNA"/>
</dbReference>
<name>A0A8J6NFB5_9BACT</name>
<dbReference type="GO" id="GO:0008967">
    <property type="term" value="F:phosphoglycolate phosphatase activity"/>
    <property type="evidence" value="ECO:0007669"/>
    <property type="project" value="UniProtKB-EC"/>
</dbReference>
<comment type="pathway">
    <text evidence="2">Organic acid metabolism; glycolate biosynthesis; glycolate from 2-phosphoglycolate: step 1/1.</text>
</comment>
<keyword evidence="5" id="KW-0378">Hydrolase</keyword>
<dbReference type="GO" id="GO:0006281">
    <property type="term" value="P:DNA repair"/>
    <property type="evidence" value="ECO:0007669"/>
    <property type="project" value="TreeGrafter"/>
</dbReference>
<proteinExistence type="inferred from homology"/>
<dbReference type="SFLD" id="SFLDS00003">
    <property type="entry name" value="Haloacid_Dehalogenase"/>
    <property type="match status" value="1"/>
</dbReference>
<dbReference type="GO" id="GO:0005829">
    <property type="term" value="C:cytosol"/>
    <property type="evidence" value="ECO:0007669"/>
    <property type="project" value="TreeGrafter"/>
</dbReference>
<dbReference type="Gene3D" id="3.40.50.1000">
    <property type="entry name" value="HAD superfamily/HAD-like"/>
    <property type="match status" value="1"/>
</dbReference>
<accession>A0A8J6NFB5</accession>
<comment type="similarity">
    <text evidence="3">Belongs to the HAD-like hydrolase superfamily. CbbY/CbbZ/Gph/YieH family.</text>
</comment>
<dbReference type="SFLD" id="SFLDG01129">
    <property type="entry name" value="C1.5:_HAD__Beta-PGM__Phosphata"/>
    <property type="match status" value="1"/>
</dbReference>
<comment type="catalytic activity">
    <reaction evidence="1">
        <text>2-phosphoglycolate + H2O = glycolate + phosphate</text>
        <dbReference type="Rhea" id="RHEA:14369"/>
        <dbReference type="ChEBI" id="CHEBI:15377"/>
        <dbReference type="ChEBI" id="CHEBI:29805"/>
        <dbReference type="ChEBI" id="CHEBI:43474"/>
        <dbReference type="ChEBI" id="CHEBI:58033"/>
        <dbReference type="EC" id="3.1.3.18"/>
    </reaction>
</comment>
<evidence type="ECO:0000256" key="2">
    <source>
        <dbReference type="ARBA" id="ARBA00004818"/>
    </source>
</evidence>
<sequence>MSHLQLVIFDCDGVMFDSKNANRMYYNHILEVFGHPPMTEEEVDYVHIHNVMDSVRHILRNYPEDLPQAEKYREDLDYQPFLQHMNMEKDLVEFLEFLQPQYKMAISTNRTTTMKNILHIFGLAPYFGKVMTAFDVERPKPHPDAMVEILKHYNLAADQAIYIGDSIIDREHAGSVGMDLIAFKNPDLDAEYHVNSFMEILSLPPFQQGSRG</sequence>
<organism evidence="5 6">
    <name type="scientific">Candidatus Desulfobia pelagia</name>
    <dbReference type="NCBI Taxonomy" id="2841692"/>
    <lineage>
        <taxon>Bacteria</taxon>
        <taxon>Pseudomonadati</taxon>
        <taxon>Thermodesulfobacteriota</taxon>
        <taxon>Desulfobulbia</taxon>
        <taxon>Desulfobulbales</taxon>
        <taxon>Desulfobulbaceae</taxon>
        <taxon>Candidatus Desulfobia</taxon>
    </lineage>
</organism>
<comment type="caution">
    <text evidence="5">The sequence shown here is derived from an EMBL/GenBank/DDBJ whole genome shotgun (WGS) entry which is preliminary data.</text>
</comment>
<protein>
    <recommendedName>
        <fullName evidence="4">phosphoglycolate phosphatase</fullName>
        <ecNumber evidence="4">3.1.3.18</ecNumber>
    </recommendedName>
</protein>
<dbReference type="Pfam" id="PF13419">
    <property type="entry name" value="HAD_2"/>
    <property type="match status" value="1"/>
</dbReference>
<evidence type="ECO:0000256" key="3">
    <source>
        <dbReference type="ARBA" id="ARBA00006171"/>
    </source>
</evidence>
<dbReference type="InterPro" id="IPR023214">
    <property type="entry name" value="HAD_sf"/>
</dbReference>
<dbReference type="Gene3D" id="1.10.150.240">
    <property type="entry name" value="Putative phosphatase, domain 2"/>
    <property type="match status" value="1"/>
</dbReference>
<dbReference type="AlphaFoldDB" id="A0A8J6NFB5"/>
<dbReference type="Proteomes" id="UP000614424">
    <property type="component" value="Unassembled WGS sequence"/>
</dbReference>
<evidence type="ECO:0000256" key="4">
    <source>
        <dbReference type="ARBA" id="ARBA00013078"/>
    </source>
</evidence>
<evidence type="ECO:0000313" key="5">
    <source>
        <dbReference type="EMBL" id="MBC8317643.1"/>
    </source>
</evidence>